<dbReference type="InterPro" id="IPR014757">
    <property type="entry name" value="Tscrpt_reg_IclR_C"/>
</dbReference>
<dbReference type="GO" id="GO:0003700">
    <property type="term" value="F:DNA-binding transcription factor activity"/>
    <property type="evidence" value="ECO:0007669"/>
    <property type="project" value="TreeGrafter"/>
</dbReference>
<evidence type="ECO:0000313" key="8">
    <source>
        <dbReference type="Proteomes" id="UP000515976"/>
    </source>
</evidence>
<dbReference type="InterPro" id="IPR036388">
    <property type="entry name" value="WH-like_DNA-bd_sf"/>
</dbReference>
<dbReference type="GO" id="GO:0045892">
    <property type="term" value="P:negative regulation of DNA-templated transcription"/>
    <property type="evidence" value="ECO:0007669"/>
    <property type="project" value="TreeGrafter"/>
</dbReference>
<keyword evidence="2" id="KW-0238">DNA-binding</keyword>
<dbReference type="Gene3D" id="3.30.450.40">
    <property type="match status" value="1"/>
</dbReference>
<proteinExistence type="predicted"/>
<dbReference type="RefSeq" id="WP_166102609.1">
    <property type="nucleotide sequence ID" value="NZ_BMMY01000008.1"/>
</dbReference>
<evidence type="ECO:0000259" key="6">
    <source>
        <dbReference type="PROSITE" id="PS51078"/>
    </source>
</evidence>
<dbReference type="PANTHER" id="PTHR30136:SF35">
    <property type="entry name" value="HTH-TYPE TRANSCRIPTIONAL REGULATOR RV1719"/>
    <property type="match status" value="1"/>
</dbReference>
<dbReference type="EMBL" id="CP060712">
    <property type="protein sequence ID" value="QNN48818.1"/>
    <property type="molecule type" value="Genomic_DNA"/>
</dbReference>
<keyword evidence="8" id="KW-1185">Reference proteome</keyword>
<dbReference type="SUPFAM" id="SSF46785">
    <property type="entry name" value="Winged helix' DNA-binding domain"/>
    <property type="match status" value="1"/>
</dbReference>
<dbReference type="PROSITE" id="PS51077">
    <property type="entry name" value="HTH_ICLR"/>
    <property type="match status" value="1"/>
</dbReference>
<dbReference type="Gene3D" id="1.10.10.10">
    <property type="entry name" value="Winged helix-like DNA-binding domain superfamily/Winged helix DNA-binding domain"/>
    <property type="match status" value="1"/>
</dbReference>
<dbReference type="InterPro" id="IPR036390">
    <property type="entry name" value="WH_DNA-bd_sf"/>
</dbReference>
<dbReference type="Pfam" id="PF09339">
    <property type="entry name" value="HTH_IclR"/>
    <property type="match status" value="1"/>
</dbReference>
<dbReference type="Proteomes" id="UP000515976">
    <property type="component" value="Chromosome"/>
</dbReference>
<protein>
    <submittedName>
        <fullName evidence="7">MarR family transcriptional regulator</fullName>
    </submittedName>
</protein>
<gene>
    <name evidence="7" type="ORF">H9L10_11040</name>
</gene>
<dbReference type="AlphaFoldDB" id="A0A7G9QZP3"/>
<dbReference type="SMART" id="SM00346">
    <property type="entry name" value="HTH_ICLR"/>
    <property type="match status" value="1"/>
</dbReference>
<feature type="domain" description="HTH iclR-type" evidence="5">
    <location>
        <begin position="2"/>
        <end position="67"/>
    </location>
</feature>
<dbReference type="PANTHER" id="PTHR30136">
    <property type="entry name" value="HELIX-TURN-HELIX TRANSCRIPTIONAL REGULATOR, ICLR FAMILY"/>
    <property type="match status" value="1"/>
</dbReference>
<dbReference type="PROSITE" id="PS51078">
    <property type="entry name" value="ICLR_ED"/>
    <property type="match status" value="1"/>
</dbReference>
<sequence length="481" mass="50567">MTTHVVAGMRVLRAVADRPDPTLPLAVGDLARGLGTALSTTSRLCSELTDLGLLEHAPAYGSYRIGPQAVRLSGRAAARFVPAVRYALTLLAHRTGETAFLGAPVAGGVRVVAAVESVWTLQSPARVGELVTDARRAVVRAAWDRDEEDPGAGSGQAVESTVGMGVEVAVPVRSPAGECVAVLGVRVPVSRSTPGVARARRLLKEARQVLAAELASSPDGPDRPGSPPGDPSRAPAGLEAAWRVLWHLAGGRDTVTGIARASGLRPDRTRRLLESCRRADLVRTGRDRGDVWLGWGVHGWHRAVAVPTMLQLGRPLVARTADRAGACAFITVLDGLRSLTLVEELRDMGEGLGMTPWLGRLAPIIGSDGGPTLVQDIDERRLVDILPARHTPAQVDMFMRRFRRAARDGVLSMRSIDELGVISVSAPVRDAAGAVAAAACVVGPTEVVSPRVRAVEAETRALAAGVSELLCAPDPGAQTSR</sequence>
<evidence type="ECO:0000256" key="3">
    <source>
        <dbReference type="ARBA" id="ARBA00023163"/>
    </source>
</evidence>
<accession>A0A7G9QZP3</accession>
<organism evidence="7 8">
    <name type="scientific">Phycicoccus endophyticus</name>
    <dbReference type="NCBI Taxonomy" id="1690220"/>
    <lineage>
        <taxon>Bacteria</taxon>
        <taxon>Bacillati</taxon>
        <taxon>Actinomycetota</taxon>
        <taxon>Actinomycetes</taxon>
        <taxon>Micrococcales</taxon>
        <taxon>Intrasporangiaceae</taxon>
        <taxon>Phycicoccus</taxon>
    </lineage>
</organism>
<keyword evidence="3" id="KW-0804">Transcription</keyword>
<dbReference type="SUPFAM" id="SSF55781">
    <property type="entry name" value="GAF domain-like"/>
    <property type="match status" value="2"/>
</dbReference>
<keyword evidence="1" id="KW-0805">Transcription regulation</keyword>
<dbReference type="InterPro" id="IPR050707">
    <property type="entry name" value="HTH_MetabolicPath_Reg"/>
</dbReference>
<name>A0A7G9QZP3_9MICO</name>
<dbReference type="GO" id="GO:0003677">
    <property type="term" value="F:DNA binding"/>
    <property type="evidence" value="ECO:0007669"/>
    <property type="project" value="UniProtKB-KW"/>
</dbReference>
<reference evidence="7 8" key="1">
    <citation type="submission" date="2020-08" db="EMBL/GenBank/DDBJ databases">
        <title>Genome sequence of Phycicoccus endophyticus JCM 31784T.</title>
        <authorList>
            <person name="Hyun D.-W."/>
            <person name="Bae J.-W."/>
        </authorList>
    </citation>
    <scope>NUCLEOTIDE SEQUENCE [LARGE SCALE GENOMIC DNA]</scope>
    <source>
        <strain evidence="7 8">JCM 31784</strain>
    </source>
</reference>
<feature type="region of interest" description="Disordered" evidence="4">
    <location>
        <begin position="213"/>
        <end position="235"/>
    </location>
</feature>
<evidence type="ECO:0000256" key="2">
    <source>
        <dbReference type="ARBA" id="ARBA00023125"/>
    </source>
</evidence>
<dbReference type="InterPro" id="IPR005471">
    <property type="entry name" value="Tscrpt_reg_IclR_N"/>
</dbReference>
<evidence type="ECO:0000259" key="5">
    <source>
        <dbReference type="PROSITE" id="PS51077"/>
    </source>
</evidence>
<evidence type="ECO:0000256" key="1">
    <source>
        <dbReference type="ARBA" id="ARBA00023015"/>
    </source>
</evidence>
<feature type="domain" description="IclR-ED" evidence="6">
    <location>
        <begin position="295"/>
        <end position="472"/>
    </location>
</feature>
<dbReference type="KEGG" id="pei:H9L10_11040"/>
<evidence type="ECO:0000256" key="4">
    <source>
        <dbReference type="SAM" id="MobiDB-lite"/>
    </source>
</evidence>
<dbReference type="InterPro" id="IPR029016">
    <property type="entry name" value="GAF-like_dom_sf"/>
</dbReference>
<evidence type="ECO:0000313" key="7">
    <source>
        <dbReference type="EMBL" id="QNN48818.1"/>
    </source>
</evidence>